<evidence type="ECO:0000313" key="2">
    <source>
        <dbReference type="Proteomes" id="UP001201549"/>
    </source>
</evidence>
<reference evidence="2" key="1">
    <citation type="submission" date="2023-07" db="EMBL/GenBank/DDBJ databases">
        <title>Shewanella mangrovi sp. nov., an acetaldehyde- degrading bacterium isolated from mangrove sediment.</title>
        <authorList>
            <person name="Liu Y."/>
        </authorList>
    </citation>
    <scope>NUCLEOTIDE SEQUENCE [LARGE SCALE GENOMIC DNA]</scope>
    <source>
        <strain evidence="2">C32</strain>
    </source>
</reference>
<organism evidence="1 2">
    <name type="scientific">Shewanella electrica</name>
    <dbReference type="NCBI Taxonomy" id="515560"/>
    <lineage>
        <taxon>Bacteria</taxon>
        <taxon>Pseudomonadati</taxon>
        <taxon>Pseudomonadota</taxon>
        <taxon>Gammaproteobacteria</taxon>
        <taxon>Alteromonadales</taxon>
        <taxon>Shewanellaceae</taxon>
        <taxon>Shewanella</taxon>
    </lineage>
</organism>
<name>A0ABT2FHG4_9GAMM</name>
<protein>
    <submittedName>
        <fullName evidence="1">Uncharacterized protein</fullName>
    </submittedName>
</protein>
<keyword evidence="2" id="KW-1185">Reference proteome</keyword>
<dbReference type="Proteomes" id="UP001201549">
    <property type="component" value="Unassembled WGS sequence"/>
</dbReference>
<dbReference type="RefSeq" id="WP_238895189.1">
    <property type="nucleotide sequence ID" value="NZ_JAKOGG010000003.1"/>
</dbReference>
<accession>A0ABT2FHG4</accession>
<gene>
    <name evidence="1" type="ORF">L9G74_04945</name>
</gene>
<evidence type="ECO:0000313" key="1">
    <source>
        <dbReference type="EMBL" id="MCS4555777.1"/>
    </source>
</evidence>
<comment type="caution">
    <text evidence="1">The sequence shown here is derived from an EMBL/GenBank/DDBJ whole genome shotgun (WGS) entry which is preliminary data.</text>
</comment>
<sequence>MTQTSNTALQGLIAQAERLSLSSYDMGRWLYSHLVHQGFAPQFSEVELVAATRHHLLLQLDECWLDCGADNAAKASLVLLEPAQIVQQVATIDVAVLPEAQLAFMCMETAHFDHCY</sequence>
<dbReference type="EMBL" id="JAKOGG010000003">
    <property type="protein sequence ID" value="MCS4555777.1"/>
    <property type="molecule type" value="Genomic_DNA"/>
</dbReference>
<proteinExistence type="predicted"/>